<reference evidence="1" key="1">
    <citation type="journal article" date="2020" name="Nature">
        <title>Giant virus diversity and host interactions through global metagenomics.</title>
        <authorList>
            <person name="Schulz F."/>
            <person name="Roux S."/>
            <person name="Paez-Espino D."/>
            <person name="Jungbluth S."/>
            <person name="Walsh D.A."/>
            <person name="Denef V.J."/>
            <person name="McMahon K.D."/>
            <person name="Konstantinidis K.T."/>
            <person name="Eloe-Fadrosh E.A."/>
            <person name="Kyrpides N.C."/>
            <person name="Woyke T."/>
        </authorList>
    </citation>
    <scope>NUCLEOTIDE SEQUENCE</scope>
    <source>
        <strain evidence="1">GVMAG-M-3300010160-4</strain>
    </source>
</reference>
<sequence>MNQKGELLIFDPNFSVLFVKNSSTKVFEWNGEFIGDITALINKIPAMKGRNLFYFYPMNQYFILQKYDPTTHIIEMIKRIYGFHMIPYNTCIYRKKSYFMYQYVPFNELEYSPYKKKSVDIIDDERKIYILHWLLGVKGKFSRIMISNSEHIFISKGKYTSINYEKNDVSSASLKRFFVDYTHLYNIVSTFREDIKIDKMRSLFTLENYWWFQEIEKRMERIVNIDFAKK</sequence>
<accession>A0A6C0BEE0</accession>
<proteinExistence type="predicted"/>
<evidence type="ECO:0000313" key="1">
    <source>
        <dbReference type="EMBL" id="QHS89768.1"/>
    </source>
</evidence>
<organism evidence="1">
    <name type="scientific">viral metagenome</name>
    <dbReference type="NCBI Taxonomy" id="1070528"/>
    <lineage>
        <taxon>unclassified sequences</taxon>
        <taxon>metagenomes</taxon>
        <taxon>organismal metagenomes</taxon>
    </lineage>
</organism>
<dbReference type="AlphaFoldDB" id="A0A6C0BEE0"/>
<protein>
    <submittedName>
        <fullName evidence="1">Uncharacterized protein</fullName>
    </submittedName>
</protein>
<name>A0A6C0BEE0_9ZZZZ</name>
<dbReference type="EMBL" id="MN739120">
    <property type="protein sequence ID" value="QHS89768.1"/>
    <property type="molecule type" value="Genomic_DNA"/>
</dbReference>